<organism evidence="2 3">
    <name type="scientific">Arachis duranensis</name>
    <name type="common">Wild peanut</name>
    <dbReference type="NCBI Taxonomy" id="130453"/>
    <lineage>
        <taxon>Eukaryota</taxon>
        <taxon>Viridiplantae</taxon>
        <taxon>Streptophyta</taxon>
        <taxon>Embryophyta</taxon>
        <taxon>Tracheophyta</taxon>
        <taxon>Spermatophyta</taxon>
        <taxon>Magnoliopsida</taxon>
        <taxon>eudicotyledons</taxon>
        <taxon>Gunneridae</taxon>
        <taxon>Pentapetalae</taxon>
        <taxon>rosids</taxon>
        <taxon>fabids</taxon>
        <taxon>Fabales</taxon>
        <taxon>Fabaceae</taxon>
        <taxon>Papilionoideae</taxon>
        <taxon>50 kb inversion clade</taxon>
        <taxon>dalbergioids sensu lato</taxon>
        <taxon>Dalbergieae</taxon>
        <taxon>Pterocarpus clade</taxon>
        <taxon>Arachis</taxon>
    </lineage>
</organism>
<accession>A0A6P4CD96</accession>
<reference evidence="2" key="1">
    <citation type="journal article" date="2016" name="Nat. Genet.">
        <title>The genome sequences of Arachis duranensis and Arachis ipaensis, the diploid ancestors of cultivated peanut.</title>
        <authorList>
            <person name="Bertioli D.J."/>
            <person name="Cannon S.B."/>
            <person name="Froenicke L."/>
            <person name="Huang G."/>
            <person name="Farmer A.D."/>
            <person name="Cannon E.K."/>
            <person name="Liu X."/>
            <person name="Gao D."/>
            <person name="Clevenger J."/>
            <person name="Dash S."/>
            <person name="Ren L."/>
            <person name="Moretzsohn M.C."/>
            <person name="Shirasawa K."/>
            <person name="Huang W."/>
            <person name="Vidigal B."/>
            <person name="Abernathy B."/>
            <person name="Chu Y."/>
            <person name="Niederhuth C.E."/>
            <person name="Umale P."/>
            <person name="Araujo A.C."/>
            <person name="Kozik A."/>
            <person name="Kim K.D."/>
            <person name="Burow M.D."/>
            <person name="Varshney R.K."/>
            <person name="Wang X."/>
            <person name="Zhang X."/>
            <person name="Barkley N."/>
            <person name="Guimaraes P.M."/>
            <person name="Isobe S."/>
            <person name="Guo B."/>
            <person name="Liao B."/>
            <person name="Stalker H.T."/>
            <person name="Schmitz R.J."/>
            <person name="Scheffler B.E."/>
            <person name="Leal-Bertioli S.C."/>
            <person name="Xun X."/>
            <person name="Jackson S.A."/>
            <person name="Michelmore R."/>
            <person name="Ozias-Akins P."/>
        </authorList>
    </citation>
    <scope>NUCLEOTIDE SEQUENCE [LARGE SCALE GENOMIC DNA]</scope>
    <source>
        <strain evidence="2">cv. V14167</strain>
    </source>
</reference>
<dbReference type="Pfam" id="PF14223">
    <property type="entry name" value="Retrotran_gag_2"/>
    <property type="match status" value="1"/>
</dbReference>
<keyword evidence="2" id="KW-1185">Reference proteome</keyword>
<gene>
    <name evidence="3" type="primary">LOC107474120</name>
</gene>
<evidence type="ECO:0000313" key="2">
    <source>
        <dbReference type="Proteomes" id="UP000515211"/>
    </source>
</evidence>
<evidence type="ECO:0000313" key="3">
    <source>
        <dbReference type="RefSeq" id="XP_015949197.1"/>
    </source>
</evidence>
<dbReference type="PANTHER" id="PTHR34676:SF17">
    <property type="entry name" value="OS06G0684500 PROTEIN"/>
    <property type="match status" value="1"/>
</dbReference>
<sequence length="290" mass="33898">MMPDQYGKKVGSDRNSNKNSCHDKDSETNVQALLHHRSLSDDEQKLNVSKVVTSNETKREVDRVFTFDEVFEGQCYHRPPLLNGTNYLYWKNRMAIWIKSQDLRIWDVIENGNHVPIKTTSKEVGEVETSTEELKPKSEWTDDHYKKVSFNFKAINYLHCAITQNDYMMICTCETAKEIWDKLSITHEGIGHVKQSKISHLVHEYELFRMKEDEKIEDMFGRFSNIIASLNLLGRKIPEREVVRKILRSLTPQWNSKVIAIKEGINYDGLTYDQLRGNLITHEITFLKKS</sequence>
<reference evidence="3" key="2">
    <citation type="submission" date="2025-08" db="UniProtKB">
        <authorList>
            <consortium name="RefSeq"/>
        </authorList>
    </citation>
    <scope>IDENTIFICATION</scope>
    <source>
        <tissue evidence="3">Whole plant</tissue>
    </source>
</reference>
<protein>
    <submittedName>
        <fullName evidence="3">Uncharacterized protein LOC107474120</fullName>
    </submittedName>
</protein>
<dbReference type="Proteomes" id="UP000515211">
    <property type="component" value="Chromosome 2"/>
</dbReference>
<evidence type="ECO:0000256" key="1">
    <source>
        <dbReference type="SAM" id="MobiDB-lite"/>
    </source>
</evidence>
<proteinExistence type="predicted"/>
<dbReference type="GeneID" id="107474120"/>
<name>A0A6P4CD96_ARADU</name>
<dbReference type="OrthoDB" id="1418274at2759"/>
<feature type="region of interest" description="Disordered" evidence="1">
    <location>
        <begin position="1"/>
        <end position="26"/>
    </location>
</feature>
<dbReference type="AlphaFoldDB" id="A0A6P4CD96"/>
<dbReference type="KEGG" id="adu:107474120"/>
<dbReference type="RefSeq" id="XP_015949197.1">
    <property type="nucleotide sequence ID" value="XM_016093711.3"/>
</dbReference>
<dbReference type="PANTHER" id="PTHR34676">
    <property type="entry name" value="DUF4219 DOMAIN-CONTAINING PROTEIN-RELATED"/>
    <property type="match status" value="1"/>
</dbReference>